<evidence type="ECO:0000313" key="4">
    <source>
        <dbReference type="Proteomes" id="UP000270094"/>
    </source>
</evidence>
<accession>A0A3P7KNY5</accession>
<evidence type="ECO:0000256" key="1">
    <source>
        <dbReference type="SAM" id="MobiDB-lite"/>
    </source>
</evidence>
<evidence type="ECO:0000313" key="3">
    <source>
        <dbReference type="EMBL" id="VDM72305.1"/>
    </source>
</evidence>
<dbReference type="InterPro" id="IPR013098">
    <property type="entry name" value="Ig_I-set"/>
</dbReference>
<evidence type="ECO:0000259" key="2">
    <source>
        <dbReference type="PROSITE" id="PS50835"/>
    </source>
</evidence>
<feature type="region of interest" description="Disordered" evidence="1">
    <location>
        <begin position="1"/>
        <end position="30"/>
    </location>
</feature>
<organism evidence="3 4">
    <name type="scientific">Strongylus vulgaris</name>
    <name type="common">Blood worm</name>
    <dbReference type="NCBI Taxonomy" id="40348"/>
    <lineage>
        <taxon>Eukaryota</taxon>
        <taxon>Metazoa</taxon>
        <taxon>Ecdysozoa</taxon>
        <taxon>Nematoda</taxon>
        <taxon>Chromadorea</taxon>
        <taxon>Rhabditida</taxon>
        <taxon>Rhabditina</taxon>
        <taxon>Rhabditomorpha</taxon>
        <taxon>Strongyloidea</taxon>
        <taxon>Strongylidae</taxon>
        <taxon>Strongylus</taxon>
    </lineage>
</organism>
<dbReference type="InterPro" id="IPR007110">
    <property type="entry name" value="Ig-like_dom"/>
</dbReference>
<feature type="compositionally biased region" description="Low complexity" evidence="1">
    <location>
        <begin position="13"/>
        <end position="30"/>
    </location>
</feature>
<dbReference type="Proteomes" id="UP000270094">
    <property type="component" value="Unassembled WGS sequence"/>
</dbReference>
<dbReference type="Gene3D" id="2.60.40.10">
    <property type="entry name" value="Immunoglobulins"/>
    <property type="match status" value="1"/>
</dbReference>
<dbReference type="Pfam" id="PF07679">
    <property type="entry name" value="I-set"/>
    <property type="match status" value="1"/>
</dbReference>
<dbReference type="OrthoDB" id="5865883at2759"/>
<proteinExistence type="predicted"/>
<reference evidence="3 4" key="1">
    <citation type="submission" date="2018-11" db="EMBL/GenBank/DDBJ databases">
        <authorList>
            <consortium name="Pathogen Informatics"/>
        </authorList>
    </citation>
    <scope>NUCLEOTIDE SEQUENCE [LARGE SCALE GENOMIC DNA]</scope>
</reference>
<sequence>MEDVERPSSVPLSASPSEESYSEMSTSSAAGQAPNFVLKMPPQIYTKVNENIQMKCVFSGQPLPAVTWEKDGNLVDLNRYIIVLLERISVLRMCWYTITNTSSELRQMIAN</sequence>
<gene>
    <name evidence="3" type="ORF">SVUK_LOCUS7303</name>
</gene>
<protein>
    <recommendedName>
        <fullName evidence="2">Ig-like domain-containing protein</fullName>
    </recommendedName>
</protein>
<dbReference type="PROSITE" id="PS50835">
    <property type="entry name" value="IG_LIKE"/>
    <property type="match status" value="1"/>
</dbReference>
<name>A0A3P7KNY5_STRVU</name>
<dbReference type="EMBL" id="UYYB01024765">
    <property type="protein sequence ID" value="VDM72305.1"/>
    <property type="molecule type" value="Genomic_DNA"/>
</dbReference>
<dbReference type="AlphaFoldDB" id="A0A3P7KNY5"/>
<dbReference type="SUPFAM" id="SSF48726">
    <property type="entry name" value="Immunoglobulin"/>
    <property type="match status" value="1"/>
</dbReference>
<keyword evidence="4" id="KW-1185">Reference proteome</keyword>
<dbReference type="InterPro" id="IPR036179">
    <property type="entry name" value="Ig-like_dom_sf"/>
</dbReference>
<feature type="domain" description="Ig-like" evidence="2">
    <location>
        <begin position="34"/>
        <end position="72"/>
    </location>
</feature>
<dbReference type="InterPro" id="IPR013783">
    <property type="entry name" value="Ig-like_fold"/>
</dbReference>